<dbReference type="PANTHER" id="PTHR22931:SF9">
    <property type="entry name" value="PYRUVATE, PHOSPHATE DIKINASE 1, CHLOROPLASTIC"/>
    <property type="match status" value="1"/>
</dbReference>
<feature type="domain" description="Pyruvate phosphate dikinase AMP/ATP-binding" evidence="1">
    <location>
        <begin position="24"/>
        <end position="59"/>
    </location>
</feature>
<evidence type="ECO:0000259" key="1">
    <source>
        <dbReference type="Pfam" id="PF01326"/>
    </source>
</evidence>
<feature type="non-terminal residue" evidence="2">
    <location>
        <position position="216"/>
    </location>
</feature>
<dbReference type="GO" id="GO:0005524">
    <property type="term" value="F:ATP binding"/>
    <property type="evidence" value="ECO:0007669"/>
    <property type="project" value="InterPro"/>
</dbReference>
<protein>
    <recommendedName>
        <fullName evidence="1">Pyruvate phosphate dikinase AMP/ATP-binding domain-containing protein</fullName>
    </recommendedName>
</protein>
<dbReference type="GO" id="GO:0050242">
    <property type="term" value="F:pyruvate, phosphate dikinase activity"/>
    <property type="evidence" value="ECO:0007669"/>
    <property type="project" value="InterPro"/>
</dbReference>
<sequence>MVTGKPGIKKLVYAFSEGDASLTDLLGGKGSNLCEMFRLGLPVPPGFVISTETCLEYFNLGNRLPDGLTDSIRGSVGQIEEKMGRKFGSLERPLLVSVRSGARVSMPGMMDTILNLGIDDAIAQGLAEEMCDLRTALDAHRRFLKIYADVVMEVEPGVFEEILTLHKDRDRVTEDHQLAPETLHNVISDYKSAIRRATGADIPTDPWDQLIHATEA</sequence>
<dbReference type="Gene3D" id="1.20.80.30">
    <property type="match status" value="1"/>
</dbReference>
<proteinExistence type="predicted"/>
<evidence type="ECO:0000313" key="2">
    <source>
        <dbReference type="EMBL" id="SVC60767.1"/>
    </source>
</evidence>
<dbReference type="AlphaFoldDB" id="A0A382NKE2"/>
<accession>A0A382NKE2</accession>
<gene>
    <name evidence="2" type="ORF">METZ01_LOCUS313621</name>
</gene>
<reference evidence="2" key="1">
    <citation type="submission" date="2018-05" db="EMBL/GenBank/DDBJ databases">
        <authorList>
            <person name="Lanie J.A."/>
            <person name="Ng W.-L."/>
            <person name="Kazmierczak K.M."/>
            <person name="Andrzejewski T.M."/>
            <person name="Davidsen T.M."/>
            <person name="Wayne K.J."/>
            <person name="Tettelin H."/>
            <person name="Glass J.I."/>
            <person name="Rusch D."/>
            <person name="Podicherti R."/>
            <person name="Tsui H.-C.T."/>
            <person name="Winkler M.E."/>
        </authorList>
    </citation>
    <scope>NUCLEOTIDE SEQUENCE</scope>
</reference>
<dbReference type="InterPro" id="IPR010121">
    <property type="entry name" value="Pyruvate_phosphate_dikinase"/>
</dbReference>
<dbReference type="Gene3D" id="3.30.1490.20">
    <property type="entry name" value="ATP-grasp fold, A domain"/>
    <property type="match status" value="1"/>
</dbReference>
<dbReference type="PANTHER" id="PTHR22931">
    <property type="entry name" value="PHOSPHOENOLPYRUVATE DIKINASE-RELATED"/>
    <property type="match status" value="1"/>
</dbReference>
<organism evidence="2">
    <name type="scientific">marine metagenome</name>
    <dbReference type="NCBI Taxonomy" id="408172"/>
    <lineage>
        <taxon>unclassified sequences</taxon>
        <taxon>metagenomes</taxon>
        <taxon>ecological metagenomes</taxon>
    </lineage>
</organism>
<name>A0A382NKE2_9ZZZZ</name>
<dbReference type="EMBL" id="UINC01100591">
    <property type="protein sequence ID" value="SVC60767.1"/>
    <property type="molecule type" value="Genomic_DNA"/>
</dbReference>
<dbReference type="GO" id="GO:0016301">
    <property type="term" value="F:kinase activity"/>
    <property type="evidence" value="ECO:0007669"/>
    <property type="project" value="InterPro"/>
</dbReference>
<dbReference type="InterPro" id="IPR002192">
    <property type="entry name" value="PPDK_AMP/ATP-bd"/>
</dbReference>
<dbReference type="Pfam" id="PF01326">
    <property type="entry name" value="PPDK_N"/>
    <property type="match status" value="1"/>
</dbReference>
<dbReference type="InterPro" id="IPR013815">
    <property type="entry name" value="ATP_grasp_subdomain_1"/>
</dbReference>
<dbReference type="SUPFAM" id="SSF56059">
    <property type="entry name" value="Glutathione synthetase ATP-binding domain-like"/>
    <property type="match status" value="1"/>
</dbReference>